<keyword evidence="2" id="KW-0424">Laminin EGF-like domain</keyword>
<evidence type="ECO:0000259" key="3">
    <source>
        <dbReference type="PROSITE" id="PS51117"/>
    </source>
</evidence>
<keyword evidence="5" id="KW-1185">Reference proteome</keyword>
<evidence type="ECO:0000256" key="2">
    <source>
        <dbReference type="ARBA" id="ARBA00023292"/>
    </source>
</evidence>
<dbReference type="Pfam" id="PF00055">
    <property type="entry name" value="Laminin_N"/>
    <property type="match status" value="1"/>
</dbReference>
<dbReference type="Gene3D" id="2.60.120.260">
    <property type="entry name" value="Galactose-binding domain-like"/>
    <property type="match status" value="1"/>
</dbReference>
<organism evidence="4 5">
    <name type="scientific">Lymnaea stagnalis</name>
    <name type="common">Great pond snail</name>
    <name type="synonym">Helix stagnalis</name>
    <dbReference type="NCBI Taxonomy" id="6523"/>
    <lineage>
        <taxon>Eukaryota</taxon>
        <taxon>Metazoa</taxon>
        <taxon>Spiralia</taxon>
        <taxon>Lophotrochozoa</taxon>
        <taxon>Mollusca</taxon>
        <taxon>Gastropoda</taxon>
        <taxon>Heterobranchia</taxon>
        <taxon>Euthyneura</taxon>
        <taxon>Panpulmonata</taxon>
        <taxon>Hygrophila</taxon>
        <taxon>Lymnaeoidea</taxon>
        <taxon>Lymnaeidae</taxon>
        <taxon>Lymnaea</taxon>
    </lineage>
</organism>
<reference evidence="4 5" key="1">
    <citation type="submission" date="2024-04" db="EMBL/GenBank/DDBJ databases">
        <authorList>
            <consortium name="Genoscope - CEA"/>
            <person name="William W."/>
        </authorList>
    </citation>
    <scope>NUCLEOTIDE SEQUENCE [LARGE SCALE GENOMIC DNA]</scope>
</reference>
<dbReference type="Proteomes" id="UP001497497">
    <property type="component" value="Unassembled WGS sequence"/>
</dbReference>
<evidence type="ECO:0000313" key="4">
    <source>
        <dbReference type="EMBL" id="CAL1535785.1"/>
    </source>
</evidence>
<feature type="non-terminal residue" evidence="4">
    <location>
        <position position="166"/>
    </location>
</feature>
<name>A0AAV2HP08_LYMST</name>
<keyword evidence="1" id="KW-1015">Disulfide bond</keyword>
<feature type="domain" description="Laminin N-terminal" evidence="3">
    <location>
        <begin position="53"/>
        <end position="166"/>
    </location>
</feature>
<evidence type="ECO:0000313" key="5">
    <source>
        <dbReference type="Proteomes" id="UP001497497"/>
    </source>
</evidence>
<dbReference type="EMBL" id="CAXITT010000211">
    <property type="protein sequence ID" value="CAL1535785.1"/>
    <property type="molecule type" value="Genomic_DNA"/>
</dbReference>
<dbReference type="AlphaFoldDB" id="A0AAV2HP08"/>
<proteinExistence type="predicted"/>
<comment type="caution">
    <text evidence="4">The sequence shown here is derived from an EMBL/GenBank/DDBJ whole genome shotgun (WGS) entry which is preliminary data.</text>
</comment>
<dbReference type="PROSITE" id="PS51117">
    <property type="entry name" value="LAMININ_NTER"/>
    <property type="match status" value="1"/>
</dbReference>
<protein>
    <recommendedName>
        <fullName evidence="3">Laminin N-terminal domain-containing protein</fullName>
    </recommendedName>
</protein>
<sequence>MTTSTRKRRTPMVACLMQTNFCKYRSHVFLVALVVAAATMSGAYSQTTPSCGTSVGCFPEPYALLDLETYPARTVSASSTCGDNTTNDGKYMSLVTSDATEYTCNASELQLENLFDESKLTYWQSANMINVTGATPKPQYLIFNFTDEFLLTLMEVTFVAPPNPSE</sequence>
<gene>
    <name evidence="4" type="ORF">GSLYS_00009745001</name>
</gene>
<evidence type="ECO:0000256" key="1">
    <source>
        <dbReference type="ARBA" id="ARBA00023157"/>
    </source>
</evidence>
<dbReference type="InterPro" id="IPR008211">
    <property type="entry name" value="Laminin_N"/>
</dbReference>
<accession>A0AAV2HP08</accession>